<organism evidence="1 2">
    <name type="scientific">Clonorchis sinensis</name>
    <name type="common">Chinese liver fluke</name>
    <dbReference type="NCBI Taxonomy" id="79923"/>
    <lineage>
        <taxon>Eukaryota</taxon>
        <taxon>Metazoa</taxon>
        <taxon>Spiralia</taxon>
        <taxon>Lophotrochozoa</taxon>
        <taxon>Platyhelminthes</taxon>
        <taxon>Trematoda</taxon>
        <taxon>Digenea</taxon>
        <taxon>Opisthorchiida</taxon>
        <taxon>Opisthorchiata</taxon>
        <taxon>Opisthorchiidae</taxon>
        <taxon>Clonorchis</taxon>
    </lineage>
</organism>
<keyword evidence="2" id="KW-1185">Reference proteome</keyword>
<name>A0A8T1N5G2_CLOSI</name>
<evidence type="ECO:0000313" key="2">
    <source>
        <dbReference type="Proteomes" id="UP000286415"/>
    </source>
</evidence>
<reference evidence="1 2" key="1">
    <citation type="journal article" date="2018" name="Biotechnol. Adv.">
        <title>Improved genomic resources and new bioinformatic workflow for the carcinogenic parasite Clonorchis sinensis: Biotechnological implications.</title>
        <authorList>
            <person name="Wang D."/>
            <person name="Korhonen P.K."/>
            <person name="Gasser R.B."/>
            <person name="Young N.D."/>
        </authorList>
    </citation>
    <scope>NUCLEOTIDE SEQUENCE [LARGE SCALE GENOMIC DNA]</scope>
    <source>
        <strain evidence="1">Cs-k2</strain>
    </source>
</reference>
<protein>
    <submittedName>
        <fullName evidence="1">Uncharacterized protein</fullName>
    </submittedName>
</protein>
<proteinExistence type="predicted"/>
<evidence type="ECO:0000313" key="1">
    <source>
        <dbReference type="EMBL" id="KAG5455341.1"/>
    </source>
</evidence>
<accession>A0A8T1N5G2</accession>
<reference evidence="1 2" key="2">
    <citation type="journal article" date="2021" name="Genomics">
        <title>High-quality reference genome for Clonorchis sinensis.</title>
        <authorList>
            <person name="Young N.D."/>
            <person name="Stroehlein A.J."/>
            <person name="Kinkar L."/>
            <person name="Wang T."/>
            <person name="Sohn W.M."/>
            <person name="Chang B.C.H."/>
            <person name="Kaur P."/>
            <person name="Weisz D."/>
            <person name="Dudchenko O."/>
            <person name="Aiden E.L."/>
            <person name="Korhonen P.K."/>
            <person name="Gasser R.B."/>
        </authorList>
    </citation>
    <scope>NUCLEOTIDE SEQUENCE [LARGE SCALE GENOMIC DNA]</scope>
    <source>
        <strain evidence="1">Cs-k2</strain>
    </source>
</reference>
<dbReference type="Proteomes" id="UP000286415">
    <property type="component" value="Unassembled WGS sequence"/>
</dbReference>
<comment type="caution">
    <text evidence="1">The sequence shown here is derived from an EMBL/GenBank/DDBJ whole genome shotgun (WGS) entry which is preliminary data.</text>
</comment>
<sequence length="78" mass="8371">MGLEKLTAWNVKISFLYAPCCMTTTSDEIGPLMKDAWNDAEAVGISQFLTFEGRPISTVLRLTLPAPTALALNGAPLS</sequence>
<dbReference type="EMBL" id="NIRI02000005">
    <property type="protein sequence ID" value="KAG5455341.1"/>
    <property type="molecule type" value="Genomic_DNA"/>
</dbReference>
<dbReference type="AlphaFoldDB" id="A0A8T1N5G2"/>
<gene>
    <name evidence="1" type="ORF">CSKR_203905</name>
</gene>